<comment type="caution">
    <text evidence="1">The sequence shown here is derived from an EMBL/GenBank/DDBJ whole genome shotgun (WGS) entry which is preliminary data.</text>
</comment>
<name>A0A8J5SZC5_ZIZPA</name>
<reference evidence="1" key="2">
    <citation type="submission" date="2021-02" db="EMBL/GenBank/DDBJ databases">
        <authorList>
            <person name="Kimball J.A."/>
            <person name="Haas M.W."/>
            <person name="Macchietto M."/>
            <person name="Kono T."/>
            <person name="Duquette J."/>
            <person name="Shao M."/>
        </authorList>
    </citation>
    <scope>NUCLEOTIDE SEQUENCE</scope>
    <source>
        <tissue evidence="1">Fresh leaf tissue</tissue>
    </source>
</reference>
<evidence type="ECO:0000313" key="2">
    <source>
        <dbReference type="Proteomes" id="UP000729402"/>
    </source>
</evidence>
<gene>
    <name evidence="1" type="ORF">GUJ93_ZPchr0006g45977</name>
</gene>
<dbReference type="EMBL" id="JAAALK010000283">
    <property type="protein sequence ID" value="KAG8074819.1"/>
    <property type="molecule type" value="Genomic_DNA"/>
</dbReference>
<reference evidence="1" key="1">
    <citation type="journal article" date="2021" name="bioRxiv">
        <title>Whole Genome Assembly and Annotation of Northern Wild Rice, Zizania palustris L., Supports a Whole Genome Duplication in the Zizania Genus.</title>
        <authorList>
            <person name="Haas M."/>
            <person name="Kono T."/>
            <person name="Macchietto M."/>
            <person name="Millas R."/>
            <person name="McGilp L."/>
            <person name="Shao M."/>
            <person name="Duquette J."/>
            <person name="Hirsch C.N."/>
            <person name="Kimball J."/>
        </authorList>
    </citation>
    <scope>NUCLEOTIDE SEQUENCE</scope>
    <source>
        <tissue evidence="1">Fresh leaf tissue</tissue>
    </source>
</reference>
<keyword evidence="2" id="KW-1185">Reference proteome</keyword>
<organism evidence="1 2">
    <name type="scientific">Zizania palustris</name>
    <name type="common">Northern wild rice</name>
    <dbReference type="NCBI Taxonomy" id="103762"/>
    <lineage>
        <taxon>Eukaryota</taxon>
        <taxon>Viridiplantae</taxon>
        <taxon>Streptophyta</taxon>
        <taxon>Embryophyta</taxon>
        <taxon>Tracheophyta</taxon>
        <taxon>Spermatophyta</taxon>
        <taxon>Magnoliopsida</taxon>
        <taxon>Liliopsida</taxon>
        <taxon>Poales</taxon>
        <taxon>Poaceae</taxon>
        <taxon>BOP clade</taxon>
        <taxon>Oryzoideae</taxon>
        <taxon>Oryzeae</taxon>
        <taxon>Zizaniinae</taxon>
        <taxon>Zizania</taxon>
    </lineage>
</organism>
<proteinExistence type="predicted"/>
<dbReference type="Proteomes" id="UP000729402">
    <property type="component" value="Unassembled WGS sequence"/>
</dbReference>
<accession>A0A8J5SZC5</accession>
<dbReference type="AlphaFoldDB" id="A0A8J5SZC5"/>
<evidence type="ECO:0000313" key="1">
    <source>
        <dbReference type="EMBL" id="KAG8074819.1"/>
    </source>
</evidence>
<sequence>MVGRKKLLSVSVLLISPRAPSKKKTKGLLSLGREKASAMCEKNRQMLKIRAFLQGSTSSPSGRKLLEFFLLSVSSNLSSFDLRCINFKCLVSHKVVATSL</sequence>
<protein>
    <submittedName>
        <fullName evidence="1">Uncharacterized protein</fullName>
    </submittedName>
</protein>